<feature type="signal peptide" evidence="2">
    <location>
        <begin position="1"/>
        <end position="21"/>
    </location>
</feature>
<evidence type="ECO:0000313" key="3">
    <source>
        <dbReference type="EMBL" id="KAF4440719.1"/>
    </source>
</evidence>
<organism evidence="3 4">
    <name type="scientific">Fusarium albosuccineum</name>
    <dbReference type="NCBI Taxonomy" id="1237068"/>
    <lineage>
        <taxon>Eukaryota</taxon>
        <taxon>Fungi</taxon>
        <taxon>Dikarya</taxon>
        <taxon>Ascomycota</taxon>
        <taxon>Pezizomycotina</taxon>
        <taxon>Sordariomycetes</taxon>
        <taxon>Hypocreomycetidae</taxon>
        <taxon>Hypocreales</taxon>
        <taxon>Nectriaceae</taxon>
        <taxon>Fusarium</taxon>
        <taxon>Fusarium decemcellulare species complex</taxon>
    </lineage>
</organism>
<sequence length="75" mass="8072">SPASLLSLASLLSSLPPPLLTARSRLRPSRHPTMAIADDDDNNDDDDHSSPSARLEGVRSRPWPLKGVMARDLGT</sequence>
<dbReference type="EMBL" id="JAADYS010003866">
    <property type="protein sequence ID" value="KAF4440719.1"/>
    <property type="molecule type" value="Genomic_DNA"/>
</dbReference>
<accession>A0A8H4K038</accession>
<feature type="region of interest" description="Disordered" evidence="1">
    <location>
        <begin position="19"/>
        <end position="75"/>
    </location>
</feature>
<evidence type="ECO:0000256" key="2">
    <source>
        <dbReference type="SAM" id="SignalP"/>
    </source>
</evidence>
<feature type="non-terminal residue" evidence="3">
    <location>
        <position position="75"/>
    </location>
</feature>
<feature type="chain" id="PRO_5034760612" evidence="2">
    <location>
        <begin position="22"/>
        <end position="75"/>
    </location>
</feature>
<reference evidence="3 4" key="1">
    <citation type="submission" date="2020-01" db="EMBL/GenBank/DDBJ databases">
        <title>Identification and distribution of gene clusters putatively required for synthesis of sphingolipid metabolism inhibitors in phylogenetically diverse species of the filamentous fungus Fusarium.</title>
        <authorList>
            <person name="Kim H.-S."/>
            <person name="Busman M."/>
            <person name="Brown D.W."/>
            <person name="Divon H."/>
            <person name="Uhlig S."/>
            <person name="Proctor R.H."/>
        </authorList>
    </citation>
    <scope>NUCLEOTIDE SEQUENCE [LARGE SCALE GENOMIC DNA]</scope>
    <source>
        <strain evidence="3 4">NRRL 20459</strain>
    </source>
</reference>
<keyword evidence="4" id="KW-1185">Reference proteome</keyword>
<gene>
    <name evidence="3" type="ORF">FALBO_17335</name>
</gene>
<feature type="compositionally biased region" description="Acidic residues" evidence="1">
    <location>
        <begin position="37"/>
        <end position="47"/>
    </location>
</feature>
<name>A0A8H4K038_9HYPO</name>
<protein>
    <submittedName>
        <fullName evidence="3">Uncharacterized protein</fullName>
    </submittedName>
</protein>
<comment type="caution">
    <text evidence="3">The sequence shown here is derived from an EMBL/GenBank/DDBJ whole genome shotgun (WGS) entry which is preliminary data.</text>
</comment>
<evidence type="ECO:0000313" key="4">
    <source>
        <dbReference type="Proteomes" id="UP000554235"/>
    </source>
</evidence>
<dbReference type="AlphaFoldDB" id="A0A8H4K038"/>
<keyword evidence="2" id="KW-0732">Signal</keyword>
<evidence type="ECO:0000256" key="1">
    <source>
        <dbReference type="SAM" id="MobiDB-lite"/>
    </source>
</evidence>
<proteinExistence type="predicted"/>
<dbReference type="Proteomes" id="UP000554235">
    <property type="component" value="Unassembled WGS sequence"/>
</dbReference>
<feature type="non-terminal residue" evidence="3">
    <location>
        <position position="1"/>
    </location>
</feature>